<sequence length="67" mass="7299">CFSRGVVSFMWFHPNISGVEAENLLLTRGVDGSFLARPSKSNPGDFTLSVRSSSTLKPSGKRLSLKK</sequence>
<dbReference type="GO" id="GO:0005737">
    <property type="term" value="C:cytoplasm"/>
    <property type="evidence" value="ECO:0007669"/>
    <property type="project" value="TreeGrafter"/>
</dbReference>
<dbReference type="SUPFAM" id="SSF55550">
    <property type="entry name" value="SH2 domain"/>
    <property type="match status" value="1"/>
</dbReference>
<reference evidence="7" key="1">
    <citation type="submission" date="2025-08" db="UniProtKB">
        <authorList>
            <consortium name="Ensembl"/>
        </authorList>
    </citation>
    <scope>IDENTIFICATION</scope>
</reference>
<evidence type="ECO:0000256" key="5">
    <source>
        <dbReference type="SAM" id="MobiDB-lite"/>
    </source>
</evidence>
<dbReference type="Proteomes" id="UP000261380">
    <property type="component" value="Unplaced"/>
</dbReference>
<dbReference type="EC" id="3.1.3.48" evidence="1"/>
<dbReference type="PANTHER" id="PTHR46257">
    <property type="entry name" value="TYROSINE-PROTEIN PHOSPHATASE CORKSCREW"/>
    <property type="match status" value="1"/>
</dbReference>
<dbReference type="GO" id="GO:0030154">
    <property type="term" value="P:cell differentiation"/>
    <property type="evidence" value="ECO:0007669"/>
    <property type="project" value="TreeGrafter"/>
</dbReference>
<accession>A0A3B5MIF1</accession>
<dbReference type="Ensembl" id="ENSXCOT00000023808.1">
    <property type="protein sequence ID" value="ENSXCOP00000023527.1"/>
    <property type="gene ID" value="ENSXCOG00000017576.1"/>
</dbReference>
<name>A0A3B5MIF1_9TELE</name>
<keyword evidence="8" id="KW-1185">Reference proteome</keyword>
<dbReference type="PROSITE" id="PS50001">
    <property type="entry name" value="SH2"/>
    <property type="match status" value="1"/>
</dbReference>
<keyword evidence="3" id="KW-0904">Protein phosphatase</keyword>
<evidence type="ECO:0000313" key="8">
    <source>
        <dbReference type="Proteomes" id="UP000261380"/>
    </source>
</evidence>
<feature type="compositionally biased region" description="Polar residues" evidence="5">
    <location>
        <begin position="46"/>
        <end position="57"/>
    </location>
</feature>
<dbReference type="Gene3D" id="3.30.505.10">
    <property type="entry name" value="SH2 domain"/>
    <property type="match status" value="1"/>
</dbReference>
<keyword evidence="4" id="KW-0727">SH2 domain</keyword>
<feature type="domain" description="SH2" evidence="6">
    <location>
        <begin position="11"/>
        <end position="67"/>
    </location>
</feature>
<proteinExistence type="predicted"/>
<evidence type="ECO:0000256" key="1">
    <source>
        <dbReference type="ARBA" id="ARBA00013064"/>
    </source>
</evidence>
<organism evidence="7 8">
    <name type="scientific">Xiphophorus couchianus</name>
    <name type="common">Monterrey platyfish</name>
    <dbReference type="NCBI Taxonomy" id="32473"/>
    <lineage>
        <taxon>Eukaryota</taxon>
        <taxon>Metazoa</taxon>
        <taxon>Chordata</taxon>
        <taxon>Craniata</taxon>
        <taxon>Vertebrata</taxon>
        <taxon>Euteleostomi</taxon>
        <taxon>Actinopterygii</taxon>
        <taxon>Neopterygii</taxon>
        <taxon>Teleostei</taxon>
        <taxon>Neoteleostei</taxon>
        <taxon>Acanthomorphata</taxon>
        <taxon>Ovalentaria</taxon>
        <taxon>Atherinomorphae</taxon>
        <taxon>Cyprinodontiformes</taxon>
        <taxon>Poeciliidae</taxon>
        <taxon>Poeciliinae</taxon>
        <taxon>Xiphophorus</taxon>
    </lineage>
</organism>
<dbReference type="GO" id="GO:0035556">
    <property type="term" value="P:intracellular signal transduction"/>
    <property type="evidence" value="ECO:0007669"/>
    <property type="project" value="TreeGrafter"/>
</dbReference>
<evidence type="ECO:0000259" key="6">
    <source>
        <dbReference type="PROSITE" id="PS50001"/>
    </source>
</evidence>
<evidence type="ECO:0000313" key="7">
    <source>
        <dbReference type="Ensembl" id="ENSXCOP00000023527.1"/>
    </source>
</evidence>
<dbReference type="InterPro" id="IPR036860">
    <property type="entry name" value="SH2_dom_sf"/>
</dbReference>
<dbReference type="InterPro" id="IPR000980">
    <property type="entry name" value="SH2"/>
</dbReference>
<dbReference type="STRING" id="32473.ENSXCOP00000023527"/>
<protein>
    <recommendedName>
        <fullName evidence="1">protein-tyrosine-phosphatase</fullName>
        <ecNumber evidence="1">3.1.3.48</ecNumber>
    </recommendedName>
</protein>
<keyword evidence="2" id="KW-0378">Hydrolase</keyword>
<dbReference type="PRINTS" id="PR00401">
    <property type="entry name" value="SH2DOMAIN"/>
</dbReference>
<dbReference type="GO" id="GO:0004726">
    <property type="term" value="F:non-membrane spanning protein tyrosine phosphatase activity"/>
    <property type="evidence" value="ECO:0007669"/>
    <property type="project" value="TreeGrafter"/>
</dbReference>
<dbReference type="PANTHER" id="PTHR46257:SF3">
    <property type="entry name" value="TYROSINE-PROTEIN PHOSPHATASE CORKSCREW"/>
    <property type="match status" value="1"/>
</dbReference>
<dbReference type="GO" id="GO:0001784">
    <property type="term" value="F:phosphotyrosine residue binding"/>
    <property type="evidence" value="ECO:0007669"/>
    <property type="project" value="TreeGrafter"/>
</dbReference>
<feature type="region of interest" description="Disordered" evidence="5">
    <location>
        <begin position="46"/>
        <end position="67"/>
    </location>
</feature>
<evidence type="ECO:0000256" key="3">
    <source>
        <dbReference type="ARBA" id="ARBA00022912"/>
    </source>
</evidence>
<dbReference type="InterPro" id="IPR052123">
    <property type="entry name" value="Non-rcpt_Tyr_Phosphatase"/>
</dbReference>
<dbReference type="GO" id="GO:0000278">
    <property type="term" value="P:mitotic cell cycle"/>
    <property type="evidence" value="ECO:0007669"/>
    <property type="project" value="TreeGrafter"/>
</dbReference>
<dbReference type="GeneTree" id="ENSGT00940000177505"/>
<dbReference type="Pfam" id="PF00017">
    <property type="entry name" value="SH2"/>
    <property type="match status" value="1"/>
</dbReference>
<evidence type="ECO:0000256" key="2">
    <source>
        <dbReference type="ARBA" id="ARBA00022801"/>
    </source>
</evidence>
<evidence type="ECO:0000256" key="4">
    <source>
        <dbReference type="PROSITE-ProRule" id="PRU00191"/>
    </source>
</evidence>
<reference evidence="7" key="2">
    <citation type="submission" date="2025-09" db="UniProtKB">
        <authorList>
            <consortium name="Ensembl"/>
        </authorList>
    </citation>
    <scope>IDENTIFICATION</scope>
</reference>
<dbReference type="AlphaFoldDB" id="A0A3B5MIF1"/>